<reference evidence="6 7" key="1">
    <citation type="journal article" date="2015" name="Genome Announc.">
        <title>Expanding the biotechnology potential of lactobacilli through comparative genomics of 213 strains and associated genera.</title>
        <authorList>
            <person name="Sun Z."/>
            <person name="Harris H.M."/>
            <person name="McCann A."/>
            <person name="Guo C."/>
            <person name="Argimon S."/>
            <person name="Zhang W."/>
            <person name="Yang X."/>
            <person name="Jeffery I.B."/>
            <person name="Cooney J.C."/>
            <person name="Kagawa T.F."/>
            <person name="Liu W."/>
            <person name="Song Y."/>
            <person name="Salvetti E."/>
            <person name="Wrobel A."/>
            <person name="Rasinkangas P."/>
            <person name="Parkhill J."/>
            <person name="Rea M.C."/>
            <person name="O'Sullivan O."/>
            <person name="Ritari J."/>
            <person name="Douillard F.P."/>
            <person name="Paul Ross R."/>
            <person name="Yang R."/>
            <person name="Briner A.E."/>
            <person name="Felis G.E."/>
            <person name="de Vos W.M."/>
            <person name="Barrangou R."/>
            <person name="Klaenhammer T.R."/>
            <person name="Caufield P.W."/>
            <person name="Cui Y."/>
            <person name="Zhang H."/>
            <person name="O'Toole P.W."/>
        </authorList>
    </citation>
    <scope>NUCLEOTIDE SEQUENCE [LARGE SCALE GENOMIC DNA]</scope>
    <source>
        <strain evidence="6 7">DSM 18390</strain>
    </source>
</reference>
<dbReference type="RefSeq" id="WP_054732212.1">
    <property type="nucleotide sequence ID" value="NZ_AZFZ01000002.1"/>
</dbReference>
<comment type="subcellular location">
    <subcellularLocation>
        <location evidence="1">Membrane</location>
        <topology evidence="1">Multi-pass membrane protein</topology>
    </subcellularLocation>
</comment>
<dbReference type="InterPro" id="IPR032808">
    <property type="entry name" value="DoxX"/>
</dbReference>
<keyword evidence="2 5" id="KW-0812">Transmembrane</keyword>
<dbReference type="AlphaFoldDB" id="A0A0R1YUX7"/>
<evidence type="ECO:0000256" key="1">
    <source>
        <dbReference type="ARBA" id="ARBA00004141"/>
    </source>
</evidence>
<sequence length="169" mass="18999">MIKWLRDTKSGMWIMTVLRLYIGFEWLMDGFEKLTKGFDAKGFVMGAIKNPVMAPTGQPAYGWYGSFLKSFVLPHISFFNFCVSWGELLVGLGLFFGTLTTAAAFFGMLMNFAYVLAGTVSVNPTFIIIEFLILAAGYNAGKIGLDRWIVPFLREKMPFLQRSVTQSTK</sequence>
<dbReference type="PATRIC" id="fig|1423786.4.peg.938"/>
<accession>A0A0R1YUX7</accession>
<keyword evidence="3 5" id="KW-1133">Transmembrane helix</keyword>
<gene>
    <name evidence="6" type="ORF">FD47_GL000885</name>
</gene>
<feature type="transmembrane region" description="Helical" evidence="5">
    <location>
        <begin position="112"/>
        <end position="138"/>
    </location>
</feature>
<evidence type="ECO:0000313" key="7">
    <source>
        <dbReference type="Proteomes" id="UP000051010"/>
    </source>
</evidence>
<keyword evidence="4 5" id="KW-0472">Membrane</keyword>
<dbReference type="Pfam" id="PF07681">
    <property type="entry name" value="DoxX"/>
    <property type="match status" value="1"/>
</dbReference>
<name>A0A0R1YUX7_9LACO</name>
<dbReference type="PANTHER" id="PTHR39157:SF1">
    <property type="entry name" value="DOXX FAMILY PROTEIN"/>
    <property type="match status" value="1"/>
</dbReference>
<proteinExistence type="predicted"/>
<dbReference type="PANTHER" id="PTHR39157">
    <property type="entry name" value="INTEGRAL MEMBRANE PROTEIN-RELATED"/>
    <property type="match status" value="1"/>
</dbReference>
<protein>
    <submittedName>
        <fullName evidence="6">DoxX family protein</fullName>
    </submittedName>
</protein>
<evidence type="ECO:0000256" key="2">
    <source>
        <dbReference type="ARBA" id="ARBA00022692"/>
    </source>
</evidence>
<dbReference type="GO" id="GO:0016020">
    <property type="term" value="C:membrane"/>
    <property type="evidence" value="ECO:0007669"/>
    <property type="project" value="UniProtKB-SubCell"/>
</dbReference>
<evidence type="ECO:0000313" key="6">
    <source>
        <dbReference type="EMBL" id="KRM45701.1"/>
    </source>
</evidence>
<comment type="caution">
    <text evidence="6">The sequence shown here is derived from an EMBL/GenBank/DDBJ whole genome shotgun (WGS) entry which is preliminary data.</text>
</comment>
<organism evidence="6 7">
    <name type="scientific">Lentilactobacillus parafarraginis DSM 18390 = JCM 14109</name>
    <dbReference type="NCBI Taxonomy" id="1423786"/>
    <lineage>
        <taxon>Bacteria</taxon>
        <taxon>Bacillati</taxon>
        <taxon>Bacillota</taxon>
        <taxon>Bacilli</taxon>
        <taxon>Lactobacillales</taxon>
        <taxon>Lactobacillaceae</taxon>
        <taxon>Lentilactobacillus</taxon>
    </lineage>
</organism>
<evidence type="ECO:0000256" key="4">
    <source>
        <dbReference type="ARBA" id="ARBA00023136"/>
    </source>
</evidence>
<evidence type="ECO:0000256" key="3">
    <source>
        <dbReference type="ARBA" id="ARBA00022989"/>
    </source>
</evidence>
<dbReference type="Proteomes" id="UP000051010">
    <property type="component" value="Unassembled WGS sequence"/>
</dbReference>
<feature type="transmembrane region" description="Helical" evidence="5">
    <location>
        <begin position="88"/>
        <end position="106"/>
    </location>
</feature>
<dbReference type="EMBL" id="AZFZ01000002">
    <property type="protein sequence ID" value="KRM45701.1"/>
    <property type="molecule type" value="Genomic_DNA"/>
</dbReference>
<evidence type="ECO:0000256" key="5">
    <source>
        <dbReference type="SAM" id="Phobius"/>
    </source>
</evidence>